<dbReference type="AlphaFoldDB" id="A0A1L7RK34"/>
<organism evidence="2">
    <name type="scientific">Actinomyces succiniciruminis</name>
    <dbReference type="NCBI Taxonomy" id="1522002"/>
    <lineage>
        <taxon>Bacteria</taxon>
        <taxon>Bacillati</taxon>
        <taxon>Actinomycetota</taxon>
        <taxon>Actinomycetes</taxon>
        <taxon>Actinomycetales</taxon>
        <taxon>Actinomycetaceae</taxon>
        <taxon>Actinomyces</taxon>
    </lineage>
</organism>
<dbReference type="RefSeq" id="WP_210578793.1">
    <property type="nucleotide sequence ID" value="NZ_LK995471.1"/>
</dbReference>
<proteinExistence type="predicted"/>
<name>A0A1L7RK34_9ACTO</name>
<feature type="region of interest" description="Disordered" evidence="1">
    <location>
        <begin position="69"/>
        <end position="129"/>
    </location>
</feature>
<feature type="compositionally biased region" description="Polar residues" evidence="1">
    <location>
        <begin position="102"/>
        <end position="129"/>
    </location>
</feature>
<gene>
    <name evidence="2" type="ORF">AAM4_0505</name>
</gene>
<accession>A0A1L7RK34</accession>
<dbReference type="EMBL" id="LK995471">
    <property type="protein sequence ID" value="CED90400.1"/>
    <property type="molecule type" value="Genomic_DNA"/>
</dbReference>
<evidence type="ECO:0000313" key="2">
    <source>
        <dbReference type="EMBL" id="CED90400.1"/>
    </source>
</evidence>
<reference evidence="2" key="1">
    <citation type="submission" date="2014-07" db="EMBL/GenBank/DDBJ databases">
        <authorList>
            <person name="Zhang J.E."/>
            <person name="Yang H."/>
            <person name="Guo J."/>
            <person name="Deng Z."/>
            <person name="Luo H."/>
            <person name="Luo M."/>
            <person name="Zhao B."/>
        </authorList>
    </citation>
    <scope>NUCLEOTIDE SEQUENCE</scope>
    <source>
        <strain evidence="2">AM4</strain>
    </source>
</reference>
<evidence type="ECO:0000256" key="1">
    <source>
        <dbReference type="SAM" id="MobiDB-lite"/>
    </source>
</evidence>
<protein>
    <submittedName>
        <fullName evidence="2">Uncharacterized protein</fullName>
    </submittedName>
</protein>
<sequence length="129" mass="13017">MQQPGRHGTGDAVEWVLVVTFVSEKNVGVNFSRSESGDLADSYENEPYTLIPVGSSAEVLGCTITVLESHPKRPSGHGDGSANSSALIAVQCSGGGAPTATPDPTAQDEASVTATSAESPSGSDVTATP</sequence>